<dbReference type="SUPFAM" id="SSF51215">
    <property type="entry name" value="Regulatory protein AraC"/>
    <property type="match status" value="1"/>
</dbReference>
<feature type="domain" description="HTH araC/xylS-type" evidence="4">
    <location>
        <begin position="173"/>
        <end position="271"/>
    </location>
</feature>
<dbReference type="Pfam" id="PF12833">
    <property type="entry name" value="HTH_18"/>
    <property type="match status" value="1"/>
</dbReference>
<reference evidence="5 6" key="1">
    <citation type="submission" date="2021-08" db="EMBL/GenBank/DDBJ databases">
        <title>Genome sequence analysis of Clostridium chauvoei strains of European origin and evaluation of typing options for outbreak investigations.</title>
        <authorList>
            <person name="Abdel-Glil M."/>
            <person name="Thomas P."/>
            <person name="Seyboldt C."/>
        </authorList>
    </citation>
    <scope>NUCLEOTIDE SEQUENCE [LARGE SCALE GENOMIC DNA]</scope>
    <source>
        <strain evidence="5 6">S0260-09</strain>
    </source>
</reference>
<gene>
    <name evidence="5" type="ORF">K4H94_04885</name>
</gene>
<dbReference type="PROSITE" id="PS01124">
    <property type="entry name" value="HTH_ARAC_FAMILY_2"/>
    <property type="match status" value="1"/>
</dbReference>
<keyword evidence="3" id="KW-0804">Transcription</keyword>
<dbReference type="GO" id="GO:0080090">
    <property type="term" value="P:regulation of primary metabolic process"/>
    <property type="evidence" value="ECO:0007669"/>
    <property type="project" value="UniProtKB-ARBA"/>
</dbReference>
<dbReference type="CDD" id="cd06986">
    <property type="entry name" value="cupin_MmsR-like_N"/>
    <property type="match status" value="1"/>
</dbReference>
<sequence>MNTQIQVFTTDKQASKELYIYECGYEECKPRIPYQYEQIDYYLIHYVLSGEGLFFINGEVYKLKKGDGFLIPPHTDNNYYPDTNNPWCYRWIGINGSEVSKILKSCGFNNSNFTFNYTDDNFVNNCFKNILDGCNNDQYFQALGNLYLFFNQLILKNNNLSALAPNSYEKYISLFVDYIRDNYHQNISISDISNHLNINRSHLFKLIKKHMNISPQEYLINYRLNKACDLLRKSSYSISEISYLVGFNSPSYFSKIFSKYFNKSPMEYRSMFIKQPTP</sequence>
<dbReference type="PANTHER" id="PTHR43280">
    <property type="entry name" value="ARAC-FAMILY TRANSCRIPTIONAL REGULATOR"/>
    <property type="match status" value="1"/>
</dbReference>
<dbReference type="Proteomes" id="UP000775179">
    <property type="component" value="Unassembled WGS sequence"/>
</dbReference>
<dbReference type="InterPro" id="IPR018062">
    <property type="entry name" value="HTH_AraC-typ_CS"/>
</dbReference>
<proteinExistence type="predicted"/>
<dbReference type="PANTHER" id="PTHR43280:SF28">
    <property type="entry name" value="HTH-TYPE TRANSCRIPTIONAL ACTIVATOR RHAS"/>
    <property type="match status" value="1"/>
</dbReference>
<dbReference type="RefSeq" id="WP_021876416.1">
    <property type="nucleotide sequence ID" value="NZ_CP018624.1"/>
</dbReference>
<evidence type="ECO:0000256" key="1">
    <source>
        <dbReference type="ARBA" id="ARBA00023015"/>
    </source>
</evidence>
<accession>A0ABD4RG93</accession>
<evidence type="ECO:0000313" key="5">
    <source>
        <dbReference type="EMBL" id="MBX7290382.1"/>
    </source>
</evidence>
<dbReference type="AlphaFoldDB" id="A0ABD4RG93"/>
<comment type="caution">
    <text evidence="5">The sequence shown here is derived from an EMBL/GenBank/DDBJ whole genome shotgun (WGS) entry which is preliminary data.</text>
</comment>
<dbReference type="SMART" id="SM00342">
    <property type="entry name" value="HTH_ARAC"/>
    <property type="match status" value="1"/>
</dbReference>
<keyword evidence="1" id="KW-0805">Transcription regulation</keyword>
<dbReference type="Gene3D" id="2.60.120.10">
    <property type="entry name" value="Jelly Rolls"/>
    <property type="match status" value="1"/>
</dbReference>
<dbReference type="SUPFAM" id="SSF46689">
    <property type="entry name" value="Homeodomain-like"/>
    <property type="match status" value="2"/>
</dbReference>
<name>A0ABD4RG93_9CLOT</name>
<organism evidence="5 6">
    <name type="scientific">Clostridium chauvoei</name>
    <dbReference type="NCBI Taxonomy" id="46867"/>
    <lineage>
        <taxon>Bacteria</taxon>
        <taxon>Bacillati</taxon>
        <taxon>Bacillota</taxon>
        <taxon>Clostridia</taxon>
        <taxon>Eubacteriales</taxon>
        <taxon>Clostridiaceae</taxon>
        <taxon>Clostridium</taxon>
    </lineage>
</organism>
<keyword evidence="2" id="KW-0238">DNA-binding</keyword>
<dbReference type="PROSITE" id="PS00041">
    <property type="entry name" value="HTH_ARAC_FAMILY_1"/>
    <property type="match status" value="1"/>
</dbReference>
<protein>
    <submittedName>
        <fullName evidence="5">AraC family transcriptional regulator</fullName>
    </submittedName>
</protein>
<dbReference type="InterPro" id="IPR037923">
    <property type="entry name" value="HTH-like"/>
</dbReference>
<dbReference type="InterPro" id="IPR009057">
    <property type="entry name" value="Homeodomain-like_sf"/>
</dbReference>
<dbReference type="KEGG" id="cchv:BTM20_11125"/>
<dbReference type="InterPro" id="IPR020449">
    <property type="entry name" value="Tscrpt_reg_AraC-type_HTH"/>
</dbReference>
<dbReference type="InterPro" id="IPR014710">
    <property type="entry name" value="RmlC-like_jellyroll"/>
</dbReference>
<evidence type="ECO:0000313" key="6">
    <source>
        <dbReference type="Proteomes" id="UP000775179"/>
    </source>
</evidence>
<evidence type="ECO:0000256" key="2">
    <source>
        <dbReference type="ARBA" id="ARBA00023125"/>
    </source>
</evidence>
<dbReference type="EMBL" id="JAIFTX010000008">
    <property type="protein sequence ID" value="MBX7290382.1"/>
    <property type="molecule type" value="Genomic_DNA"/>
</dbReference>
<dbReference type="PRINTS" id="PR00032">
    <property type="entry name" value="HTHARAC"/>
</dbReference>
<dbReference type="InterPro" id="IPR018060">
    <property type="entry name" value="HTH_AraC"/>
</dbReference>
<evidence type="ECO:0000259" key="4">
    <source>
        <dbReference type="PROSITE" id="PS01124"/>
    </source>
</evidence>
<dbReference type="Gene3D" id="1.10.10.60">
    <property type="entry name" value="Homeodomain-like"/>
    <property type="match status" value="2"/>
</dbReference>
<dbReference type="Pfam" id="PF02311">
    <property type="entry name" value="AraC_binding"/>
    <property type="match status" value="1"/>
</dbReference>
<dbReference type="GO" id="GO:0003677">
    <property type="term" value="F:DNA binding"/>
    <property type="evidence" value="ECO:0007669"/>
    <property type="project" value="UniProtKB-KW"/>
</dbReference>
<evidence type="ECO:0000256" key="3">
    <source>
        <dbReference type="ARBA" id="ARBA00023163"/>
    </source>
</evidence>
<dbReference type="GeneID" id="66302426"/>
<dbReference type="InterPro" id="IPR003313">
    <property type="entry name" value="AraC-bd"/>
</dbReference>